<evidence type="ECO:0000313" key="5">
    <source>
        <dbReference type="EMBL" id="CAF3648694.1"/>
    </source>
</evidence>
<dbReference type="PANTHER" id="PTHR12478">
    <property type="entry name" value="DNA-DAMAGE-INDUCIBLE TRANSCRIPT 4 PROTEIN DDIT4"/>
    <property type="match status" value="1"/>
</dbReference>
<comment type="caution">
    <text evidence="5">The sequence shown here is derived from an EMBL/GenBank/DDBJ whole genome shotgun (WGS) entry which is preliminary data.</text>
</comment>
<dbReference type="GO" id="GO:0009968">
    <property type="term" value="P:negative regulation of signal transduction"/>
    <property type="evidence" value="ECO:0007669"/>
    <property type="project" value="InterPro"/>
</dbReference>
<proteinExistence type="inferred from homology"/>
<comment type="similarity">
    <text evidence="2">Belongs to the DDIT4 family.</text>
</comment>
<gene>
    <name evidence="5" type="ORF">JBS370_LOCUS6226</name>
    <name evidence="4" type="ORF">ZHD862_LOCUS25609</name>
</gene>
<organism evidence="5 6">
    <name type="scientific">Rotaria sordida</name>
    <dbReference type="NCBI Taxonomy" id="392033"/>
    <lineage>
        <taxon>Eukaryota</taxon>
        <taxon>Metazoa</taxon>
        <taxon>Spiralia</taxon>
        <taxon>Gnathifera</taxon>
        <taxon>Rotifera</taxon>
        <taxon>Eurotatoria</taxon>
        <taxon>Bdelloidea</taxon>
        <taxon>Philodinida</taxon>
        <taxon>Philodinidae</taxon>
        <taxon>Rotaria</taxon>
    </lineage>
</organism>
<dbReference type="GO" id="GO:0005737">
    <property type="term" value="C:cytoplasm"/>
    <property type="evidence" value="ECO:0007669"/>
    <property type="project" value="UniProtKB-SubCell"/>
</dbReference>
<evidence type="ECO:0000256" key="1">
    <source>
        <dbReference type="ARBA" id="ARBA00004496"/>
    </source>
</evidence>
<evidence type="ECO:0000256" key="3">
    <source>
        <dbReference type="ARBA" id="ARBA00022490"/>
    </source>
</evidence>
<evidence type="ECO:0000313" key="6">
    <source>
        <dbReference type="Proteomes" id="UP000663836"/>
    </source>
</evidence>
<sequence>MLAINYSSMIVFERHVSYIINENSSINSNNNKERQYLSLIKINDINSPINIYRFNQHMPTRNLSWIDECKKRINHIFKQISKAPTRIKKQDSMTTINLIHQPSTFIYDPEIDLSEEYITLISKHLLTTLRESKIKHLSCNNLFLPCNHIRNIAKQCLIMSAEEPFGIMGAQIKIKLTLLSSNMKSKIIKYLPIIRINSKQKTTFEIEIDLHEDTKVFTLRRFLPDIKIFKQFKENSSLYVSPQCLLIKNVFYKTAEPKQAIVNSIT</sequence>
<dbReference type="Proteomes" id="UP000663864">
    <property type="component" value="Unassembled WGS sequence"/>
</dbReference>
<protein>
    <submittedName>
        <fullName evidence="5">Uncharacterized protein</fullName>
    </submittedName>
</protein>
<accession>A0A818QY44</accession>
<dbReference type="PANTHER" id="PTHR12478:SF16">
    <property type="entry name" value="PROTEIN CHARYBDE-RELATED"/>
    <property type="match status" value="1"/>
</dbReference>
<dbReference type="AlphaFoldDB" id="A0A818QY44"/>
<dbReference type="EMBL" id="CAJNOT010001843">
    <property type="protein sequence ID" value="CAF1255330.1"/>
    <property type="molecule type" value="Genomic_DNA"/>
</dbReference>
<dbReference type="Proteomes" id="UP000663836">
    <property type="component" value="Unassembled WGS sequence"/>
</dbReference>
<keyword evidence="3" id="KW-0963">Cytoplasm</keyword>
<dbReference type="GO" id="GO:0032006">
    <property type="term" value="P:regulation of TOR signaling"/>
    <property type="evidence" value="ECO:0007669"/>
    <property type="project" value="TreeGrafter"/>
</dbReference>
<dbReference type="InterPro" id="IPR012918">
    <property type="entry name" value="RTP801-like"/>
</dbReference>
<comment type="subcellular location">
    <subcellularLocation>
        <location evidence="1">Cytoplasm</location>
    </subcellularLocation>
</comment>
<dbReference type="InterPro" id="IPR038281">
    <property type="entry name" value="RTP801-like_C_sf"/>
</dbReference>
<dbReference type="GO" id="GO:0006915">
    <property type="term" value="P:apoptotic process"/>
    <property type="evidence" value="ECO:0007669"/>
    <property type="project" value="TreeGrafter"/>
</dbReference>
<name>A0A818QY44_9BILA</name>
<evidence type="ECO:0000313" key="4">
    <source>
        <dbReference type="EMBL" id="CAF1255330.1"/>
    </source>
</evidence>
<evidence type="ECO:0000256" key="2">
    <source>
        <dbReference type="ARBA" id="ARBA00010670"/>
    </source>
</evidence>
<dbReference type="EMBL" id="CAJOBD010000339">
    <property type="protein sequence ID" value="CAF3648694.1"/>
    <property type="molecule type" value="Genomic_DNA"/>
</dbReference>
<reference evidence="5" key="1">
    <citation type="submission" date="2021-02" db="EMBL/GenBank/DDBJ databases">
        <authorList>
            <person name="Nowell W R."/>
        </authorList>
    </citation>
    <scope>NUCLEOTIDE SEQUENCE</scope>
</reference>
<dbReference type="Pfam" id="PF07809">
    <property type="entry name" value="RTP801_C"/>
    <property type="match status" value="1"/>
</dbReference>
<dbReference type="Gene3D" id="3.90.470.40">
    <property type="entry name" value="RTP801-like"/>
    <property type="match status" value="1"/>
</dbReference>